<evidence type="ECO:0000313" key="2">
    <source>
        <dbReference type="EMBL" id="SMX55066.1"/>
    </source>
</evidence>
<keyword evidence="1" id="KW-0812">Transmembrane</keyword>
<reference evidence="3" key="1">
    <citation type="submission" date="2017-05" db="EMBL/GenBank/DDBJ databases">
        <authorList>
            <person name="Kirkegaard R."/>
            <person name="Mcilroy J S."/>
        </authorList>
    </citation>
    <scope>NUCLEOTIDE SEQUENCE [LARGE SCALE GENOMIC DNA]</scope>
</reference>
<name>A0A1Y6K656_9CHLR</name>
<feature type="transmembrane region" description="Helical" evidence="1">
    <location>
        <begin position="21"/>
        <end position="39"/>
    </location>
</feature>
<dbReference type="AlphaFoldDB" id="A0A1Y6K656"/>
<organism evidence="2 3">
    <name type="scientific">Candidatus Brevifilum fermentans</name>
    <dbReference type="NCBI Taxonomy" id="1986204"/>
    <lineage>
        <taxon>Bacteria</taxon>
        <taxon>Bacillati</taxon>
        <taxon>Chloroflexota</taxon>
        <taxon>Anaerolineae</taxon>
        <taxon>Anaerolineales</taxon>
        <taxon>Anaerolineaceae</taxon>
        <taxon>Candidatus Brevifilum</taxon>
    </lineage>
</organism>
<dbReference type="InterPro" id="IPR025291">
    <property type="entry name" value="DUF4153"/>
</dbReference>
<keyword evidence="1" id="KW-1133">Transmembrane helix</keyword>
<evidence type="ECO:0000256" key="1">
    <source>
        <dbReference type="SAM" id="Phobius"/>
    </source>
</evidence>
<feature type="transmembrane region" description="Helical" evidence="1">
    <location>
        <begin position="256"/>
        <end position="285"/>
    </location>
</feature>
<feature type="transmembrane region" description="Helical" evidence="1">
    <location>
        <begin position="96"/>
        <end position="114"/>
    </location>
</feature>
<evidence type="ECO:0000313" key="3">
    <source>
        <dbReference type="Proteomes" id="UP000195514"/>
    </source>
</evidence>
<proteinExistence type="predicted"/>
<feature type="transmembrane region" description="Helical" evidence="1">
    <location>
        <begin position="171"/>
        <end position="195"/>
    </location>
</feature>
<dbReference type="Proteomes" id="UP000195514">
    <property type="component" value="Chromosome I"/>
</dbReference>
<feature type="transmembrane region" description="Helical" evidence="1">
    <location>
        <begin position="45"/>
        <end position="62"/>
    </location>
</feature>
<keyword evidence="1" id="KW-0472">Membrane</keyword>
<dbReference type="KEGG" id="abat:CFX1CAM_2001"/>
<sequence length="558" mass="63902">MMTEHTPENLKETQVQIATPFLPHIISLIIMVIFDQLAWERKFGLQFFLLVLMILLALFIMARVEKKHIPWRSYLLLAPILLGATMTIFQKASSTTFFNIVLTLLGLILLAIALRNGQWLGYRIREVAMGILLLIESMIVDPIKILIENKRTQKKPPAGEKNRTWRRIRPFFIGLVIAIPLLLIFGALLASADLIFREQLSSFFDLFKIENLAELLFRTFYIITLGYFMTGAYVHTLVRSAKEKDITPDKPLVQPFLGHVEAFIVLGLVNLLFLSFIIIQFRYFFAGQANISIEGFTYAEYARRGFFELIIVAVLSLGVFYLMSAFTKRSTRATRRTFSALGILLMLQVGCMLVSAFQRLSLYEAAYGFTTLRAMTYIFMIWLGVLIIAVALMEVFNQFKRLALVLLIIFFGFTLTLNLFNLDRFITQRNIAHAQAGNPLDASYLVHNLSVDSVPALFEAEQASETSPELKEALTAILACKLTLRDHSGREGSWPEWHFSESTADRLFEQHRGRLENYPLSLKSESSIYEEGGQRFEDTYQYYYFEVGGEEIYCMPVD</sequence>
<feature type="transmembrane region" description="Helical" evidence="1">
    <location>
        <begin position="215"/>
        <end position="235"/>
    </location>
</feature>
<protein>
    <submittedName>
        <fullName evidence="2">Uncharacterized protein</fullName>
    </submittedName>
</protein>
<accession>A0A1Y6K656</accession>
<feature type="transmembrane region" description="Helical" evidence="1">
    <location>
        <begin position="305"/>
        <end position="326"/>
    </location>
</feature>
<dbReference type="Pfam" id="PF13687">
    <property type="entry name" value="DUF4153"/>
    <property type="match status" value="1"/>
</dbReference>
<keyword evidence="3" id="KW-1185">Reference proteome</keyword>
<feature type="transmembrane region" description="Helical" evidence="1">
    <location>
        <begin position="377"/>
        <end position="395"/>
    </location>
</feature>
<dbReference type="EMBL" id="LT859958">
    <property type="protein sequence ID" value="SMX55066.1"/>
    <property type="molecule type" value="Genomic_DNA"/>
</dbReference>
<feature type="transmembrane region" description="Helical" evidence="1">
    <location>
        <begin position="402"/>
        <end position="420"/>
    </location>
</feature>
<feature type="transmembrane region" description="Helical" evidence="1">
    <location>
        <begin position="74"/>
        <end position="90"/>
    </location>
</feature>
<feature type="transmembrane region" description="Helical" evidence="1">
    <location>
        <begin position="338"/>
        <end position="357"/>
    </location>
</feature>
<gene>
    <name evidence="2" type="ORF">CFX1CAM_2001</name>
</gene>